<dbReference type="RefSeq" id="WP_084437134.1">
    <property type="nucleotide sequence ID" value="NZ_BNAP01000035.1"/>
</dbReference>
<dbReference type="PROSITE" id="PS50977">
    <property type="entry name" value="HTH_TETR_2"/>
    <property type="match status" value="1"/>
</dbReference>
<feature type="domain" description="HTH tetR-type" evidence="5">
    <location>
        <begin position="16"/>
        <end position="76"/>
    </location>
</feature>
<dbReference type="GO" id="GO:0003700">
    <property type="term" value="F:DNA-binding transcription factor activity"/>
    <property type="evidence" value="ECO:0007669"/>
    <property type="project" value="TreeGrafter"/>
</dbReference>
<feature type="DNA-binding region" description="H-T-H motif" evidence="4">
    <location>
        <begin position="39"/>
        <end position="58"/>
    </location>
</feature>
<dbReference type="InterPro" id="IPR050109">
    <property type="entry name" value="HTH-type_TetR-like_transc_reg"/>
</dbReference>
<dbReference type="SUPFAM" id="SSF46689">
    <property type="entry name" value="Homeodomain-like"/>
    <property type="match status" value="1"/>
</dbReference>
<reference evidence="6" key="1">
    <citation type="journal article" date="2014" name="Int. J. Syst. Evol. Microbiol.">
        <title>Complete genome sequence of Corynebacterium casei LMG S-19264T (=DSM 44701T), isolated from a smear-ripened cheese.</title>
        <authorList>
            <consortium name="US DOE Joint Genome Institute (JGI-PGF)"/>
            <person name="Walter F."/>
            <person name="Albersmeier A."/>
            <person name="Kalinowski J."/>
            <person name="Ruckert C."/>
        </authorList>
    </citation>
    <scope>NUCLEOTIDE SEQUENCE</scope>
    <source>
        <strain evidence="6">CGMCC 1.7081</strain>
    </source>
</reference>
<dbReference type="Gene3D" id="1.10.357.10">
    <property type="entry name" value="Tetracycline Repressor, domain 2"/>
    <property type="match status" value="1"/>
</dbReference>
<comment type="caution">
    <text evidence="6">The sequence shown here is derived from an EMBL/GenBank/DDBJ whole genome shotgun (WGS) entry which is preliminary data.</text>
</comment>
<dbReference type="AlphaFoldDB" id="A0A8J3MGV6"/>
<dbReference type="Proteomes" id="UP000611500">
    <property type="component" value="Unassembled WGS sequence"/>
</dbReference>
<evidence type="ECO:0000256" key="2">
    <source>
        <dbReference type="ARBA" id="ARBA00023125"/>
    </source>
</evidence>
<keyword evidence="7" id="KW-1185">Reference proteome</keyword>
<keyword evidence="3" id="KW-0804">Transcription</keyword>
<proteinExistence type="predicted"/>
<sequence>MGKPHRARQSQAEKSAAMQRRLCEATLETLAEVGYEKLSTSLVCEKAGVSRGAMTHHFSSRNALFAAAFAHLLTQWRNEREAYVSSLKPGETMSIAEQTEYLWKRVFATPSYVASLELMLAARMDDSLGQSLRAILGEWRDVRDTLLIKALGGDPNDAASLQFLRLNSCMLRGIAVHMSFDDNESERETLLQAWRDFLEANSDRLPWHAAKKPPHET</sequence>
<dbReference type="GO" id="GO:0000976">
    <property type="term" value="F:transcription cis-regulatory region binding"/>
    <property type="evidence" value="ECO:0007669"/>
    <property type="project" value="TreeGrafter"/>
</dbReference>
<gene>
    <name evidence="6" type="ORF">GCM10010961_40810</name>
</gene>
<protein>
    <submittedName>
        <fullName evidence="6">TetR family transcriptional regulator</fullName>
    </submittedName>
</protein>
<dbReference type="InterPro" id="IPR001647">
    <property type="entry name" value="HTH_TetR"/>
</dbReference>
<dbReference type="PANTHER" id="PTHR30055:SF234">
    <property type="entry name" value="HTH-TYPE TRANSCRIPTIONAL REGULATOR BETI"/>
    <property type="match status" value="1"/>
</dbReference>
<evidence type="ECO:0000256" key="4">
    <source>
        <dbReference type="PROSITE-ProRule" id="PRU00335"/>
    </source>
</evidence>
<evidence type="ECO:0000256" key="3">
    <source>
        <dbReference type="ARBA" id="ARBA00023163"/>
    </source>
</evidence>
<keyword evidence="1" id="KW-0805">Transcription regulation</keyword>
<dbReference type="PANTHER" id="PTHR30055">
    <property type="entry name" value="HTH-TYPE TRANSCRIPTIONAL REGULATOR RUTR"/>
    <property type="match status" value="1"/>
</dbReference>
<keyword evidence="2 4" id="KW-0238">DNA-binding</keyword>
<dbReference type="EMBL" id="BNAP01000035">
    <property type="protein sequence ID" value="GHH02954.1"/>
    <property type="molecule type" value="Genomic_DNA"/>
</dbReference>
<dbReference type="PRINTS" id="PR00455">
    <property type="entry name" value="HTHTETR"/>
</dbReference>
<evidence type="ECO:0000259" key="5">
    <source>
        <dbReference type="PROSITE" id="PS50977"/>
    </source>
</evidence>
<name>A0A8J3MGV6_9RHOB</name>
<organism evidence="6 7">
    <name type="scientific">Pseudodonghicola xiamenensis</name>
    <dbReference type="NCBI Taxonomy" id="337702"/>
    <lineage>
        <taxon>Bacteria</taxon>
        <taxon>Pseudomonadati</taxon>
        <taxon>Pseudomonadota</taxon>
        <taxon>Alphaproteobacteria</taxon>
        <taxon>Rhodobacterales</taxon>
        <taxon>Paracoccaceae</taxon>
        <taxon>Pseudodonghicola</taxon>
    </lineage>
</organism>
<evidence type="ECO:0000313" key="6">
    <source>
        <dbReference type="EMBL" id="GHH02954.1"/>
    </source>
</evidence>
<accession>A0A8J3MGV6</accession>
<dbReference type="InterPro" id="IPR009057">
    <property type="entry name" value="Homeodomain-like_sf"/>
</dbReference>
<evidence type="ECO:0000313" key="7">
    <source>
        <dbReference type="Proteomes" id="UP000611500"/>
    </source>
</evidence>
<reference evidence="6" key="2">
    <citation type="submission" date="2020-09" db="EMBL/GenBank/DDBJ databases">
        <authorList>
            <person name="Sun Q."/>
            <person name="Zhou Y."/>
        </authorList>
    </citation>
    <scope>NUCLEOTIDE SEQUENCE</scope>
    <source>
        <strain evidence="6">CGMCC 1.7081</strain>
    </source>
</reference>
<evidence type="ECO:0000256" key="1">
    <source>
        <dbReference type="ARBA" id="ARBA00023015"/>
    </source>
</evidence>
<dbReference type="Pfam" id="PF00440">
    <property type="entry name" value="TetR_N"/>
    <property type="match status" value="1"/>
</dbReference>